<gene>
    <name evidence="2" type="primary">NC126_4257</name>
    <name evidence="3" type="ORF">A19Y_3982</name>
</gene>
<dbReference type="PATRIC" id="fig|388467.6.peg.3923"/>
<dbReference type="AlphaFoldDB" id="A0A073CKL4"/>
<dbReference type="InterPro" id="IPR021801">
    <property type="entry name" value="DUF3370"/>
</dbReference>
<reference evidence="2" key="2">
    <citation type="journal article" date="2017" name="Front. Microbiol.">
        <title>Evolution of Anabaenopeptin Peptide Structural Variability in the Cyanobacterium Planktothrix.</title>
        <authorList>
            <person name="Entfellner E."/>
            <person name="Frei M."/>
            <person name="Christiansen G."/>
            <person name="Deng L."/>
            <person name="Blom J."/>
            <person name="Kurmayer R."/>
        </authorList>
    </citation>
    <scope>NUCLEOTIDE SEQUENCE</scope>
    <source>
        <strain evidence="2">NIVA-CYA 126/8</strain>
    </source>
</reference>
<evidence type="ECO:0000313" key="3">
    <source>
        <dbReference type="EMBL" id="KEI68701.1"/>
    </source>
</evidence>
<evidence type="ECO:0000313" key="4">
    <source>
        <dbReference type="Proteomes" id="UP000027395"/>
    </source>
</evidence>
<feature type="transmembrane region" description="Helical" evidence="1">
    <location>
        <begin position="12"/>
        <end position="29"/>
    </location>
</feature>
<dbReference type="HOGENOM" id="CLU_029327_0_0_3"/>
<evidence type="ECO:0000313" key="2">
    <source>
        <dbReference type="EMBL" id="AQY60421.1"/>
    </source>
</evidence>
<organism evidence="3 4">
    <name type="scientific">Planktothrix agardhii (strain NIVA-CYA 126/8)</name>
    <dbReference type="NCBI Taxonomy" id="388467"/>
    <lineage>
        <taxon>Bacteria</taxon>
        <taxon>Bacillati</taxon>
        <taxon>Cyanobacteriota</taxon>
        <taxon>Cyanophyceae</taxon>
        <taxon>Oscillatoriophycideae</taxon>
        <taxon>Oscillatoriales</taxon>
        <taxon>Microcoleaceae</taxon>
        <taxon>Planktothrix</taxon>
    </lineage>
</organism>
<keyword evidence="4" id="KW-1185">Reference proteome</keyword>
<dbReference type="eggNOG" id="COG1749">
    <property type="taxonomic scope" value="Bacteria"/>
</dbReference>
<dbReference type="STRING" id="388467.A19Y_3982"/>
<protein>
    <recommendedName>
        <fullName evidence="5">DUF3370 domain-containing protein</fullName>
    </recommendedName>
</protein>
<reference evidence="3 4" key="1">
    <citation type="journal article" date="2014" name="Appl. Environ. Microbiol.">
        <title>Elucidation of insertion elements encoded on plasmids and in vitro construction of shuttle vectors from the toxic cyanobacterium Planktothrix.</title>
        <authorList>
            <person name="Christiansen G."/>
            <person name="Goesmann A."/>
            <person name="Kurmayer R."/>
        </authorList>
    </citation>
    <scope>NUCLEOTIDE SEQUENCE [LARGE SCALE GENOMIC DNA]</scope>
    <source>
        <strain evidence="3 4">NIVA-CYA 126/8</strain>
    </source>
</reference>
<keyword evidence="1" id="KW-0472">Membrane</keyword>
<dbReference type="Pfam" id="PF11850">
    <property type="entry name" value="DUF3370"/>
    <property type="match status" value="1"/>
</dbReference>
<keyword evidence="1" id="KW-1133">Transmembrane helix</keyword>
<evidence type="ECO:0008006" key="5">
    <source>
        <dbReference type="Google" id="ProtNLM"/>
    </source>
</evidence>
<sequence>MKDQTLHRITSILIVSLSAVGGAVGGIFFRQEVILERFPTLLPRLPFAHALPPQEIITETEVRPLPGKLDEVLMFNSNSPEWVKREGILLSSFPGGWRSHPEAHLEYRLTGEFEVFTHHFTHTPPDLKTLYLGLMVHNPDNEPVTVEVLQAASYLLEPDAPFKEKPAMSDNSKGEIYSGPGIRAVDDVLRGKRQSEFPKTLEIAPGESQMLMSLPIPVKGLERPVNGRSSLMRLKVRGKTEDSPPASIYLASLAQFAKIEPDGKERSPTLEEWQQLLDNVSLAQPRDKIPTPPEQIGGQLIYSRVAGIQKGAKWSADLVDEGKDFLTIPDRGKGISFPISTVRAGTLGTKQVQAAPLIVRYPDTAYQSHGNYGVHYDLQIPLFNVTDKTQTVAVTLETPFKEEKLSKNGLIFRQPPLNFPFFRGTVRLRYEDEQGKTVIKYLHLWHRRGQIVDPLIKLKLNPKSSRFVRVDFRYPPDATPPQVLTIKTLN</sequence>
<dbReference type="Proteomes" id="UP000027395">
    <property type="component" value="Chromosome"/>
</dbReference>
<proteinExistence type="predicted"/>
<accession>A0A073CKL4</accession>
<dbReference type="RefSeq" id="WP_042156165.1">
    <property type="nucleotide sequence ID" value="NZ_CM002803.1"/>
</dbReference>
<dbReference type="EMBL" id="CM002803">
    <property type="protein sequence ID" value="KEI68701.1"/>
    <property type="molecule type" value="Genomic_DNA"/>
</dbReference>
<keyword evidence="1" id="KW-0812">Transmembrane</keyword>
<name>A0A073CKL4_PLAA1</name>
<dbReference type="EMBL" id="KU665237">
    <property type="protein sequence ID" value="AQY60421.1"/>
    <property type="molecule type" value="Genomic_DNA"/>
</dbReference>
<evidence type="ECO:0000256" key="1">
    <source>
        <dbReference type="SAM" id="Phobius"/>
    </source>
</evidence>